<dbReference type="CDD" id="cd01948">
    <property type="entry name" value="EAL"/>
    <property type="match status" value="1"/>
</dbReference>
<sequence length="658" mass="71667">MDTRSTRFVPTDTGRILLLAVLVSLLALGGMQLSRVVATRTLQSEAESAAKVWVWTLVNHAEDLPAMIAGEPPSEKTKYLLKLASEAGGVYRYKVWSRTGELVFVSDQIGKPLVPVTIAQRHGAEIAREILSGSTFTESGIGTSPENPRYFAASYVPIQRDGAVIGVFEAYLDQTSTHALYLRSFLFTEGIIAVGFLLAGGIPGWMVYRKMRDYRKAQAELLFVAAHDSLTGVANRRHLEEAAKTALAWSRRNKSFLAVLLIDVDRLKGVNDSFGHEAGDEVLREVARRLKSTVRAEDTAGRLGGDEFVVLQVGIAQPSGAISIADRFMNVLCEPYNLAGMLVSCSASIGVAIAPADADDWDQLLSCAEAALYKAKNSGRNTVCFFEAGMDAKLRERRQLEVQLRHALEVNLFQLAYQPLFSFHDHHLVGFETLLRWPAGWAPKSPADFIPIAEESQLIVPMGAWVLETACKTAAAWSKPLKIAVNLSPVQFRNGDIVEVVEQALKTSGLDPARLELEVTESLWLKDTDAALDQLVRLRALGISIALDDFGTGYSSLTYLLKFPFDAIKIDRSFVIEMQLDPKASAIVKTIVAMGRTLGLTITAEGVETAAQAKAVHEAGCDQGQGYWFGRPLSLAAANTLVDAAPVVFDGVVTTKLE</sequence>
<dbReference type="OrthoDB" id="101222at2"/>
<dbReference type="PANTHER" id="PTHR44757:SF2">
    <property type="entry name" value="BIOFILM ARCHITECTURE MAINTENANCE PROTEIN MBAA"/>
    <property type="match status" value="1"/>
</dbReference>
<dbReference type="SMART" id="SM00052">
    <property type="entry name" value="EAL"/>
    <property type="match status" value="1"/>
</dbReference>
<protein>
    <submittedName>
        <fullName evidence="4">Diguanylate cyclase/phosphodiesterase</fullName>
    </submittedName>
</protein>
<feature type="domain" description="EAL" evidence="2">
    <location>
        <begin position="397"/>
        <end position="646"/>
    </location>
</feature>
<evidence type="ECO:0000259" key="3">
    <source>
        <dbReference type="PROSITE" id="PS50887"/>
    </source>
</evidence>
<dbReference type="NCBIfam" id="TIGR00254">
    <property type="entry name" value="GGDEF"/>
    <property type="match status" value="1"/>
</dbReference>
<keyword evidence="1" id="KW-1133">Transmembrane helix</keyword>
<dbReference type="InterPro" id="IPR000160">
    <property type="entry name" value="GGDEF_dom"/>
</dbReference>
<dbReference type="SUPFAM" id="SSF55073">
    <property type="entry name" value="Nucleotide cyclase"/>
    <property type="match status" value="1"/>
</dbReference>
<dbReference type="InterPro" id="IPR029787">
    <property type="entry name" value="Nucleotide_cyclase"/>
</dbReference>
<dbReference type="EMBL" id="CP002467">
    <property type="protein sequence ID" value="ADV84405.1"/>
    <property type="molecule type" value="Genomic_DNA"/>
</dbReference>
<dbReference type="InterPro" id="IPR001633">
    <property type="entry name" value="EAL_dom"/>
</dbReference>
<evidence type="ECO:0000256" key="1">
    <source>
        <dbReference type="SAM" id="Phobius"/>
    </source>
</evidence>
<dbReference type="GO" id="GO:0003824">
    <property type="term" value="F:catalytic activity"/>
    <property type="evidence" value="ECO:0007669"/>
    <property type="project" value="UniProtKB-ARBA"/>
</dbReference>
<dbReference type="RefSeq" id="WP_013570135.1">
    <property type="nucleotide sequence ID" value="NC_014963.1"/>
</dbReference>
<dbReference type="InterPro" id="IPR035919">
    <property type="entry name" value="EAL_sf"/>
</dbReference>
<keyword evidence="1" id="KW-0812">Transmembrane</keyword>
<dbReference type="Pfam" id="PF00563">
    <property type="entry name" value="EAL"/>
    <property type="match status" value="1"/>
</dbReference>
<dbReference type="InterPro" id="IPR043128">
    <property type="entry name" value="Rev_trsase/Diguanyl_cyclase"/>
</dbReference>
<dbReference type="AlphaFoldDB" id="E8UZR2"/>
<dbReference type="Proteomes" id="UP000006844">
    <property type="component" value="Chromosome"/>
</dbReference>
<dbReference type="CDD" id="cd01949">
    <property type="entry name" value="GGDEF"/>
    <property type="match status" value="1"/>
</dbReference>
<keyword evidence="5" id="KW-1185">Reference proteome</keyword>
<dbReference type="Pfam" id="PF00990">
    <property type="entry name" value="GGDEF"/>
    <property type="match status" value="1"/>
</dbReference>
<dbReference type="PROSITE" id="PS50883">
    <property type="entry name" value="EAL"/>
    <property type="match status" value="1"/>
</dbReference>
<gene>
    <name evidence="4" type="ordered locus">AciPR4_3653</name>
</gene>
<feature type="domain" description="GGDEF" evidence="3">
    <location>
        <begin position="255"/>
        <end position="388"/>
    </location>
</feature>
<name>E8UZR2_TERSS</name>
<dbReference type="SUPFAM" id="SSF141868">
    <property type="entry name" value="EAL domain-like"/>
    <property type="match status" value="1"/>
</dbReference>
<evidence type="ECO:0000313" key="4">
    <source>
        <dbReference type="EMBL" id="ADV84405.1"/>
    </source>
</evidence>
<keyword evidence="1" id="KW-0472">Membrane</keyword>
<evidence type="ECO:0000259" key="2">
    <source>
        <dbReference type="PROSITE" id="PS50883"/>
    </source>
</evidence>
<dbReference type="eggNOG" id="COG5001">
    <property type="taxonomic scope" value="Bacteria"/>
</dbReference>
<organism evidence="4 5">
    <name type="scientific">Terriglobus saanensis (strain ATCC BAA-1853 / DSM 23119 / SP1PR4)</name>
    <dbReference type="NCBI Taxonomy" id="401053"/>
    <lineage>
        <taxon>Bacteria</taxon>
        <taxon>Pseudomonadati</taxon>
        <taxon>Acidobacteriota</taxon>
        <taxon>Terriglobia</taxon>
        <taxon>Terriglobales</taxon>
        <taxon>Acidobacteriaceae</taxon>
        <taxon>Terriglobus</taxon>
    </lineage>
</organism>
<dbReference type="HOGENOM" id="CLU_000445_70_50_0"/>
<proteinExistence type="predicted"/>
<accession>E8UZR2</accession>
<dbReference type="SMART" id="SM00267">
    <property type="entry name" value="GGDEF"/>
    <property type="match status" value="1"/>
</dbReference>
<feature type="transmembrane region" description="Helical" evidence="1">
    <location>
        <begin position="185"/>
        <end position="208"/>
    </location>
</feature>
<dbReference type="Gene3D" id="3.30.70.270">
    <property type="match status" value="1"/>
</dbReference>
<dbReference type="PROSITE" id="PS50887">
    <property type="entry name" value="GGDEF"/>
    <property type="match status" value="1"/>
</dbReference>
<evidence type="ECO:0000313" key="5">
    <source>
        <dbReference type="Proteomes" id="UP000006844"/>
    </source>
</evidence>
<reference evidence="4 5" key="1">
    <citation type="journal article" date="2012" name="Stand. Genomic Sci.">
        <title>Complete genome sequence of Terriglobus saanensis type strain SP1PR4(T), an Acidobacteria from tundra soil.</title>
        <authorList>
            <person name="Rawat S.R."/>
            <person name="Mannisto M.K."/>
            <person name="Starovoytov V."/>
            <person name="Goodwin L."/>
            <person name="Nolan M."/>
            <person name="Hauser L."/>
            <person name="Land M."/>
            <person name="Davenport K.W."/>
            <person name="Woyke T."/>
            <person name="Haggblom M.M."/>
        </authorList>
    </citation>
    <scope>NUCLEOTIDE SEQUENCE</scope>
    <source>
        <strain evidence="5">ATCC BAA-1853 / DSM 23119 / SP1PR4</strain>
    </source>
</reference>
<dbReference type="InterPro" id="IPR052155">
    <property type="entry name" value="Biofilm_reg_signaling"/>
</dbReference>
<dbReference type="FunFam" id="3.30.70.270:FF:000001">
    <property type="entry name" value="Diguanylate cyclase domain protein"/>
    <property type="match status" value="1"/>
</dbReference>
<dbReference type="KEGG" id="tsa:AciPR4_3653"/>
<dbReference type="Gene3D" id="3.20.20.450">
    <property type="entry name" value="EAL domain"/>
    <property type="match status" value="1"/>
</dbReference>
<dbReference type="STRING" id="401053.AciPR4_3653"/>
<dbReference type="PANTHER" id="PTHR44757">
    <property type="entry name" value="DIGUANYLATE CYCLASE DGCP"/>
    <property type="match status" value="1"/>
</dbReference>